<evidence type="ECO:0000256" key="1">
    <source>
        <dbReference type="SAM" id="MobiDB-lite"/>
    </source>
</evidence>
<reference evidence="2" key="1">
    <citation type="submission" date="2008-01" db="EMBL/GenBank/DDBJ databases">
        <title>Complete sequence of plasmid1 pCAUL01 of Caulobacter sp. K31.</title>
        <authorList>
            <consortium name="US DOE Joint Genome Institute"/>
            <person name="Copeland A."/>
            <person name="Lucas S."/>
            <person name="Lapidus A."/>
            <person name="Barry K."/>
            <person name="Glavina del Rio T."/>
            <person name="Dalin E."/>
            <person name="Tice H."/>
            <person name="Pitluck S."/>
            <person name="Bruce D."/>
            <person name="Goodwin L."/>
            <person name="Thompson L.S."/>
            <person name="Brettin T."/>
            <person name="Detter J.C."/>
            <person name="Han C."/>
            <person name="Schmutz J."/>
            <person name="Larimer F."/>
            <person name="Land M."/>
            <person name="Hauser L."/>
            <person name="Kyrpides N."/>
            <person name="Kim E."/>
            <person name="Stephens C."/>
            <person name="Richardson P."/>
        </authorList>
    </citation>
    <scope>NUCLEOTIDE SEQUENCE [LARGE SCALE GENOMIC DNA]</scope>
    <source>
        <strain evidence="2">K31</strain>
        <plasmid evidence="2">pCAUL01</plasmid>
    </source>
</reference>
<evidence type="ECO:0000313" key="2">
    <source>
        <dbReference type="EMBL" id="ABZ74390.1"/>
    </source>
</evidence>
<dbReference type="OrthoDB" id="508856at2"/>
<organism evidence="2">
    <name type="scientific">Caulobacter sp. (strain K31)</name>
    <dbReference type="NCBI Taxonomy" id="366602"/>
    <lineage>
        <taxon>Bacteria</taxon>
        <taxon>Pseudomonadati</taxon>
        <taxon>Pseudomonadota</taxon>
        <taxon>Alphaproteobacteria</taxon>
        <taxon>Caulobacterales</taxon>
        <taxon>Caulobacteraceae</taxon>
        <taxon>Caulobacter</taxon>
    </lineage>
</organism>
<dbReference type="KEGG" id="cak:Caul_5270"/>
<keyword evidence="2" id="KW-0614">Plasmid</keyword>
<feature type="compositionally biased region" description="Basic and acidic residues" evidence="1">
    <location>
        <begin position="375"/>
        <end position="386"/>
    </location>
</feature>
<feature type="region of interest" description="Disordered" evidence="1">
    <location>
        <begin position="368"/>
        <end position="393"/>
    </location>
</feature>
<gene>
    <name evidence="2" type="ordered locus">Caul_5270</name>
</gene>
<dbReference type="HOGENOM" id="CLU_701486_0_0_5"/>
<accession>B0T903</accession>
<dbReference type="AlphaFoldDB" id="B0T903"/>
<proteinExistence type="predicted"/>
<sequence>MAPNDDVPAGPPLDEGALAPHRQIQKFLISTTTRLSGDYAARGLIVREAYPGLRQRATHQQRVGPAGRTVLTLSFRMPAEDHDSIIIPDYDHVADMVCAYLAVLYGKRFDNHGAIESSGFFRIPDLAPLDVFADRQLPTNSDQSRADFPVSLSLGEMGRLSSLMFGEAGRSSQASVFRGAARFYLRALKAAEADIEVAYLHLITAGEILSNASEVDADHLLDAQTRQALDKIERGLPEGPKIARMVRGKLRSIRRRFIWTFTHWTDPPFFERGEAVHPFQRLRANGFLKTVSAAYDLRSRYVHTGKAFGDIVAPRGARLSEVQSGRPIVDDPAFGKILAEAPTFTGLERLVRYGLLRFAQASLDADLDVSSPAGREADDREPDGPEPHGPATP</sequence>
<protein>
    <submittedName>
        <fullName evidence="2">Uncharacterized protein</fullName>
    </submittedName>
</protein>
<name>B0T903_CAUSK</name>
<geneLocation type="plasmid" evidence="2">
    <name>pCAUL01</name>
</geneLocation>
<dbReference type="EMBL" id="CP000928">
    <property type="protein sequence ID" value="ABZ74390.1"/>
    <property type="molecule type" value="Genomic_DNA"/>
</dbReference>